<dbReference type="Proteomes" id="UP000092578">
    <property type="component" value="Unassembled WGS sequence"/>
</dbReference>
<evidence type="ECO:0008006" key="3">
    <source>
        <dbReference type="Google" id="ProtNLM"/>
    </source>
</evidence>
<dbReference type="RefSeq" id="WP_049662712.1">
    <property type="nucleotide sequence ID" value="NZ_MAYT01000001.1"/>
</dbReference>
<sequence length="61" mass="7207">MIIQETLEELMIQINTVRHLMISTGLQKGLNDYETLKYSEELDKLINKYQLVTWPCHPKTT</sequence>
<gene>
    <name evidence="1" type="ORF">A8F95_03930</name>
</gene>
<dbReference type="InterPro" id="IPR018540">
    <property type="entry name" value="Spo0E-like"/>
</dbReference>
<dbReference type="GO" id="GO:0046983">
    <property type="term" value="F:protein dimerization activity"/>
    <property type="evidence" value="ECO:0007669"/>
    <property type="project" value="InterPro"/>
</dbReference>
<reference evidence="2" key="1">
    <citation type="submission" date="2016-05" db="EMBL/GenBank/DDBJ databases">
        <authorList>
            <person name="Liu B."/>
            <person name="Wang J."/>
            <person name="Zhu Y."/>
            <person name="Liu G."/>
            <person name="Chen Q."/>
            <person name="Chen Z."/>
            <person name="Lan J."/>
            <person name="Che J."/>
            <person name="Ge C."/>
            <person name="Shi H."/>
            <person name="Pan Z."/>
            <person name="Liu X."/>
        </authorList>
    </citation>
    <scope>NUCLEOTIDE SEQUENCE [LARGE SCALE GENOMIC DNA]</scope>
    <source>
        <strain evidence="2">FJAT-27215</strain>
    </source>
</reference>
<evidence type="ECO:0000313" key="2">
    <source>
        <dbReference type="Proteomes" id="UP000092578"/>
    </source>
</evidence>
<dbReference type="InterPro" id="IPR037208">
    <property type="entry name" value="Spo0E-like_sf"/>
</dbReference>
<dbReference type="SUPFAM" id="SSF140500">
    <property type="entry name" value="BAS1536-like"/>
    <property type="match status" value="1"/>
</dbReference>
<dbReference type="GO" id="GO:0043937">
    <property type="term" value="P:regulation of sporulation"/>
    <property type="evidence" value="ECO:0007669"/>
    <property type="project" value="InterPro"/>
</dbReference>
<dbReference type="Pfam" id="PF09388">
    <property type="entry name" value="SpoOE-like"/>
    <property type="match status" value="1"/>
</dbReference>
<proteinExistence type="predicted"/>
<organism evidence="1 2">
    <name type="scientific">Pseudobacillus wudalianchiensis</name>
    <dbReference type="NCBI Taxonomy" id="1743143"/>
    <lineage>
        <taxon>Bacteria</taxon>
        <taxon>Bacillati</taxon>
        <taxon>Bacillota</taxon>
        <taxon>Bacilli</taxon>
        <taxon>Bacillales</taxon>
        <taxon>Bacillaceae</taxon>
        <taxon>Pseudobacillus</taxon>
    </lineage>
</organism>
<keyword evidence="2" id="KW-1185">Reference proteome</keyword>
<dbReference type="InterPro" id="IPR036638">
    <property type="entry name" value="HLH_DNA-bd_sf"/>
</dbReference>
<dbReference type="Gene3D" id="4.10.280.10">
    <property type="entry name" value="Helix-loop-helix DNA-binding domain"/>
    <property type="match status" value="1"/>
</dbReference>
<comment type="caution">
    <text evidence="1">The sequence shown here is derived from an EMBL/GenBank/DDBJ whole genome shotgun (WGS) entry which is preliminary data.</text>
</comment>
<name>A0A1B9B9S1_9BACI</name>
<accession>A0A1B9B9S1</accession>
<dbReference type="EMBL" id="MAYT01000001">
    <property type="protein sequence ID" value="OCA92845.1"/>
    <property type="molecule type" value="Genomic_DNA"/>
</dbReference>
<evidence type="ECO:0000313" key="1">
    <source>
        <dbReference type="EMBL" id="OCA92845.1"/>
    </source>
</evidence>
<dbReference type="AlphaFoldDB" id="A0A1B9B9S1"/>
<protein>
    <recommendedName>
        <fullName evidence="3">Aspartyl-phosphate phosphatase Spo0E family protein</fullName>
    </recommendedName>
</protein>